<dbReference type="EMBL" id="SIJK02000015">
    <property type="protein sequence ID" value="MBP1466111.1"/>
    <property type="molecule type" value="Genomic_DNA"/>
</dbReference>
<dbReference type="Pfam" id="PF02608">
    <property type="entry name" value="Bmp"/>
    <property type="match status" value="1"/>
</dbReference>
<dbReference type="SUPFAM" id="SSF53822">
    <property type="entry name" value="Periplasmic binding protein-like I"/>
    <property type="match status" value="1"/>
</dbReference>
<evidence type="ECO:0000256" key="3">
    <source>
        <dbReference type="ARBA" id="ARBA00022475"/>
    </source>
</evidence>
<evidence type="ECO:0000256" key="5">
    <source>
        <dbReference type="ARBA" id="ARBA00023136"/>
    </source>
</evidence>
<dbReference type="InterPro" id="IPR028082">
    <property type="entry name" value="Peripla_BP_I"/>
</dbReference>
<name>A0ABS4D9J7_9CHLR</name>
<dbReference type="PROSITE" id="PS51257">
    <property type="entry name" value="PROKAR_LIPOPROTEIN"/>
    <property type="match status" value="1"/>
</dbReference>
<evidence type="ECO:0000313" key="9">
    <source>
        <dbReference type="EMBL" id="MBP1466111.1"/>
    </source>
</evidence>
<gene>
    <name evidence="9" type="ORF">EYB53_010385</name>
</gene>
<organism evidence="9 10">
    <name type="scientific">Candidatus Chloroploca mongolica</name>
    <dbReference type="NCBI Taxonomy" id="2528176"/>
    <lineage>
        <taxon>Bacteria</taxon>
        <taxon>Bacillati</taxon>
        <taxon>Chloroflexota</taxon>
        <taxon>Chloroflexia</taxon>
        <taxon>Chloroflexales</taxon>
        <taxon>Chloroflexineae</taxon>
        <taxon>Oscillochloridaceae</taxon>
        <taxon>Candidatus Chloroploca</taxon>
    </lineage>
</organism>
<dbReference type="Gene3D" id="3.40.50.2300">
    <property type="match status" value="2"/>
</dbReference>
<feature type="chain" id="PRO_5045049071" evidence="7">
    <location>
        <begin position="27"/>
        <end position="344"/>
    </location>
</feature>
<keyword evidence="6" id="KW-0449">Lipoprotein</keyword>
<feature type="signal peptide" evidence="7">
    <location>
        <begin position="1"/>
        <end position="26"/>
    </location>
</feature>
<feature type="domain" description="ABC transporter substrate-binding protein PnrA-like" evidence="8">
    <location>
        <begin position="44"/>
        <end position="312"/>
    </location>
</feature>
<comment type="subcellular location">
    <subcellularLocation>
        <location evidence="1">Cell membrane</location>
        <topology evidence="1">Lipid-anchor</topology>
    </subcellularLocation>
</comment>
<evidence type="ECO:0000313" key="10">
    <source>
        <dbReference type="Proteomes" id="UP001193081"/>
    </source>
</evidence>
<evidence type="ECO:0000259" key="8">
    <source>
        <dbReference type="Pfam" id="PF02608"/>
    </source>
</evidence>
<evidence type="ECO:0000256" key="1">
    <source>
        <dbReference type="ARBA" id="ARBA00004193"/>
    </source>
</evidence>
<dbReference type="InterPro" id="IPR003760">
    <property type="entry name" value="PnrA-like"/>
</dbReference>
<evidence type="ECO:0000256" key="2">
    <source>
        <dbReference type="ARBA" id="ARBA00008610"/>
    </source>
</evidence>
<dbReference type="PANTHER" id="PTHR34296:SF2">
    <property type="entry name" value="ABC TRANSPORTER GUANOSINE-BINDING PROTEIN NUPN"/>
    <property type="match status" value="1"/>
</dbReference>
<dbReference type="CDD" id="cd06304">
    <property type="entry name" value="PBP1_BmpA_Med_PnrA-like"/>
    <property type="match status" value="1"/>
</dbReference>
<reference evidence="9 10" key="1">
    <citation type="submission" date="2021-03" db="EMBL/GenBank/DDBJ databases">
        <authorList>
            <person name="Grouzdev D.S."/>
        </authorList>
    </citation>
    <scope>NUCLEOTIDE SEQUENCE [LARGE SCALE GENOMIC DNA]</scope>
    <source>
        <strain evidence="9 10">M50-1</strain>
    </source>
</reference>
<keyword evidence="5" id="KW-0472">Membrane</keyword>
<protein>
    <submittedName>
        <fullName evidence="9">BMP family protein</fullName>
    </submittedName>
</protein>
<evidence type="ECO:0000256" key="6">
    <source>
        <dbReference type="ARBA" id="ARBA00023288"/>
    </source>
</evidence>
<keyword evidence="10" id="KW-1185">Reference proteome</keyword>
<dbReference type="InterPro" id="IPR050957">
    <property type="entry name" value="BMP_lipoprotein"/>
</dbReference>
<sequence length="344" mass="35118">MFKHGTTVAVAFVLAVLLTACGGAPATPAAPANTDAPVATEPFKVAVVMPSAETDLAWSQAMIDALRSIQAEMGGEEAMQISISENMFNVTDAAAALRDYASAGNQLVIAHGTQYGTSMFEVARDFPEVSFAWGTATDTGEAEGFTNVFSYNASAEEGGYVNGVIAAMLSTSNIVGIVGPVEAGDAKAYIDGFEQGVLSMKPDATVNKTYTGSFGDTAAAAEAANTHIAAGADVLTGSAQQVVGAIGVAKERGALWLGTQSSQASLAPDIVVATQLYDWTGVLKDIIAKIQAGTLGGTAYDLTLENGGLKIVFNSEFPGVTPEMQAAVDTAIQGISSGTITVLP</sequence>
<comment type="similarity">
    <text evidence="2">Belongs to the BMP lipoprotein family.</text>
</comment>
<accession>A0ABS4D9J7</accession>
<dbReference type="Proteomes" id="UP001193081">
    <property type="component" value="Unassembled WGS sequence"/>
</dbReference>
<keyword evidence="3" id="KW-1003">Cell membrane</keyword>
<evidence type="ECO:0000256" key="4">
    <source>
        <dbReference type="ARBA" id="ARBA00022729"/>
    </source>
</evidence>
<comment type="caution">
    <text evidence="9">The sequence shown here is derived from an EMBL/GenBank/DDBJ whole genome shotgun (WGS) entry which is preliminary data.</text>
</comment>
<evidence type="ECO:0000256" key="7">
    <source>
        <dbReference type="SAM" id="SignalP"/>
    </source>
</evidence>
<dbReference type="PANTHER" id="PTHR34296">
    <property type="entry name" value="TRANSCRIPTIONAL ACTIVATOR PROTEIN MED"/>
    <property type="match status" value="1"/>
</dbReference>
<proteinExistence type="inferred from homology"/>
<keyword evidence="4 7" id="KW-0732">Signal</keyword>
<dbReference type="RefSeq" id="WP_135478120.1">
    <property type="nucleotide sequence ID" value="NZ_SIJK02000015.1"/>
</dbReference>